<dbReference type="Proteomes" id="UP001320420">
    <property type="component" value="Unassembled WGS sequence"/>
</dbReference>
<dbReference type="EMBL" id="JAKJXP020000010">
    <property type="protein sequence ID" value="KAK7755907.1"/>
    <property type="molecule type" value="Genomic_DNA"/>
</dbReference>
<evidence type="ECO:0000256" key="1">
    <source>
        <dbReference type="SAM" id="MobiDB-lite"/>
    </source>
</evidence>
<dbReference type="Gene3D" id="2.60.40.420">
    <property type="entry name" value="Cupredoxins - blue copper proteins"/>
    <property type="match status" value="1"/>
</dbReference>
<reference evidence="2 3" key="1">
    <citation type="submission" date="2024-02" db="EMBL/GenBank/DDBJ databases">
        <title>De novo assembly and annotation of 12 fungi associated with fruit tree decline syndrome in Ontario, Canada.</title>
        <authorList>
            <person name="Sulman M."/>
            <person name="Ellouze W."/>
            <person name="Ilyukhin E."/>
        </authorList>
    </citation>
    <scope>NUCLEOTIDE SEQUENCE [LARGE SCALE GENOMIC DNA]</scope>
    <source>
        <strain evidence="2 3">M11/M66-122</strain>
    </source>
</reference>
<dbReference type="InterPro" id="IPR008972">
    <property type="entry name" value="Cupredoxin"/>
</dbReference>
<feature type="compositionally biased region" description="Low complexity" evidence="1">
    <location>
        <begin position="236"/>
        <end position="260"/>
    </location>
</feature>
<feature type="region of interest" description="Disordered" evidence="1">
    <location>
        <begin position="154"/>
        <end position="174"/>
    </location>
</feature>
<proteinExistence type="predicted"/>
<protein>
    <recommendedName>
        <fullName evidence="4">Serine-threonine rich protein</fullName>
    </recommendedName>
</protein>
<feature type="region of interest" description="Disordered" evidence="1">
    <location>
        <begin position="225"/>
        <end position="260"/>
    </location>
</feature>
<comment type="caution">
    <text evidence="2">The sequence shown here is derived from an EMBL/GenBank/DDBJ whole genome shotgun (WGS) entry which is preliminary data.</text>
</comment>
<dbReference type="SUPFAM" id="SSF49503">
    <property type="entry name" value="Cupredoxins"/>
    <property type="match status" value="1"/>
</dbReference>
<dbReference type="InterPro" id="IPR052953">
    <property type="entry name" value="Ser-rich/MCO-related"/>
</dbReference>
<name>A0AAN9UYY3_9PEZI</name>
<dbReference type="PANTHER" id="PTHR34883:SF4">
    <property type="entry name" value="CUPREDOXIN"/>
    <property type="match status" value="1"/>
</dbReference>
<feature type="compositionally biased region" description="Polar residues" evidence="1">
    <location>
        <begin position="160"/>
        <end position="170"/>
    </location>
</feature>
<gene>
    <name evidence="2" type="ORF">SLS62_002194</name>
</gene>
<evidence type="ECO:0000313" key="2">
    <source>
        <dbReference type="EMBL" id="KAK7755907.1"/>
    </source>
</evidence>
<sequence length="318" mass="32105">MKYSAALSLAVAPMALAKAIHNVYPPAKRNGHMKEESGGDVLEKISGDQSAFLHGGVSVEGATQVIVIWANPGASAETTTVNEQVTVTQTVTEAGATATEAAAATHTVTVGGDAGLVFTPTELTANPGDMVIFSFEKQMHTATQSSFDTPCDPLEGGMDTDTQPNPNNTISPPPQVAMQVMTSEPLWFYCKTGNHCGQGMTFAINPTAEKTFAQFQAKAIEQKGSGTPSAIVGGNSSAPPAAESSAAAAPPAESASATASAGGAEATAGLEMGQGTVNPDGSCNCAVTCSMGNFPAMEAQGMGAFGGYAGKSDHLPGL</sequence>
<keyword evidence="3" id="KW-1185">Reference proteome</keyword>
<dbReference type="AlphaFoldDB" id="A0AAN9UYY3"/>
<accession>A0AAN9UYY3</accession>
<evidence type="ECO:0008006" key="4">
    <source>
        <dbReference type="Google" id="ProtNLM"/>
    </source>
</evidence>
<evidence type="ECO:0000313" key="3">
    <source>
        <dbReference type="Proteomes" id="UP001320420"/>
    </source>
</evidence>
<dbReference type="PANTHER" id="PTHR34883">
    <property type="entry name" value="SERINE-RICH PROTEIN, PUTATIVE-RELATED-RELATED"/>
    <property type="match status" value="1"/>
</dbReference>
<organism evidence="2 3">
    <name type="scientific">Diatrype stigma</name>
    <dbReference type="NCBI Taxonomy" id="117547"/>
    <lineage>
        <taxon>Eukaryota</taxon>
        <taxon>Fungi</taxon>
        <taxon>Dikarya</taxon>
        <taxon>Ascomycota</taxon>
        <taxon>Pezizomycotina</taxon>
        <taxon>Sordariomycetes</taxon>
        <taxon>Xylariomycetidae</taxon>
        <taxon>Xylariales</taxon>
        <taxon>Diatrypaceae</taxon>
        <taxon>Diatrype</taxon>
    </lineage>
</organism>
<dbReference type="CDD" id="cd00920">
    <property type="entry name" value="Cupredoxin"/>
    <property type="match status" value="1"/>
</dbReference>